<dbReference type="Pfam" id="PF17229">
    <property type="entry name" value="SMG1_N"/>
    <property type="match status" value="1"/>
</dbReference>
<evidence type="ECO:0000256" key="1">
    <source>
        <dbReference type="SAM" id="MobiDB-lite"/>
    </source>
</evidence>
<organism evidence="4 5">
    <name type="scientific">Prolemur simus</name>
    <name type="common">Greater bamboo lemur</name>
    <name type="synonym">Hapalemur simus</name>
    <dbReference type="NCBI Taxonomy" id="1328070"/>
    <lineage>
        <taxon>Eukaryota</taxon>
        <taxon>Metazoa</taxon>
        <taxon>Chordata</taxon>
        <taxon>Craniata</taxon>
        <taxon>Vertebrata</taxon>
        <taxon>Euteleostomi</taxon>
        <taxon>Mammalia</taxon>
        <taxon>Eutheria</taxon>
        <taxon>Euarchontoglires</taxon>
        <taxon>Primates</taxon>
        <taxon>Strepsirrhini</taxon>
        <taxon>Lemuriformes</taxon>
        <taxon>Lemuridae</taxon>
        <taxon>Prolemur</taxon>
    </lineage>
</organism>
<sequence>FLGSSDPPASVSQVAGTTGTHHHAWLIFLIFLTDSASADPDNLKYSSSRDRGGSSSYGLQSSNSAVVSRQRHDDTRVHADIQNDEKERSMSYSDESRLSNLLRRITREDDRDRRLATVKQLKEFIQQPENKLVLVKQLDNILAAVHDVLNESSKLLQELRQEGACCLGLLCASLSYEAEKIFKWIFSKFSSSAKDEVKLLYLCATYKALETVGEKKAFSSVMQLVMTSLQSILENVDTPELLCKCVKCILLVARCYPHIFSTNFRDTVDILVGWHIDHTQKPSLTQQVSGWLQSLEPFWVADLAFSTTLLGQFLEDMEAYAEDLSHVASGESVDEDIPPPSVSLPKLAALLRVFSTVVRSIGERFSPIRDIIIQLLRSRILRDYWQGWQLIFS</sequence>
<dbReference type="SUPFAM" id="SSF48371">
    <property type="entry name" value="ARM repeat"/>
    <property type="match status" value="1"/>
</dbReference>
<dbReference type="InterPro" id="IPR035175">
    <property type="entry name" value="SMG1_N"/>
</dbReference>
<feature type="compositionally biased region" description="Low complexity" evidence="1">
    <location>
        <begin position="53"/>
        <end position="64"/>
    </location>
</feature>
<dbReference type="Ensembl" id="ENSPSMT00000023114.1">
    <property type="protein sequence ID" value="ENSPSMP00000019936.1"/>
    <property type="gene ID" value="ENSPSMG00000013949.1"/>
</dbReference>
<feature type="compositionally biased region" description="Basic and acidic residues" evidence="1">
    <location>
        <begin position="70"/>
        <end position="93"/>
    </location>
</feature>
<dbReference type="InterPro" id="IPR016024">
    <property type="entry name" value="ARM-type_fold"/>
</dbReference>
<evidence type="ECO:0000256" key="2">
    <source>
        <dbReference type="SAM" id="SignalP"/>
    </source>
</evidence>
<evidence type="ECO:0000313" key="4">
    <source>
        <dbReference type="Ensembl" id="ENSPSMP00000019936.1"/>
    </source>
</evidence>
<reference evidence="4" key="1">
    <citation type="submission" date="2025-08" db="UniProtKB">
        <authorList>
            <consortium name="Ensembl"/>
        </authorList>
    </citation>
    <scope>IDENTIFICATION</scope>
</reference>
<evidence type="ECO:0000313" key="5">
    <source>
        <dbReference type="Proteomes" id="UP000694414"/>
    </source>
</evidence>
<dbReference type="PANTHER" id="PTHR12138:SF162">
    <property type="entry name" value="CHROMOSOME UNDETERMINED SCAFFOLD_275, WHOLE GENOME SHOTGUN SEQUENCE"/>
    <property type="match status" value="1"/>
</dbReference>
<keyword evidence="5" id="KW-1185">Reference proteome</keyword>
<dbReference type="AlphaFoldDB" id="A0A8C8ZJW1"/>
<evidence type="ECO:0000259" key="3">
    <source>
        <dbReference type="Pfam" id="PF17229"/>
    </source>
</evidence>
<feature type="chain" id="PRO_5034405386" evidence="2">
    <location>
        <begin position="39"/>
        <end position="393"/>
    </location>
</feature>
<gene>
    <name evidence="4" type="primary">SMG1</name>
</gene>
<dbReference type="PANTHER" id="PTHR12138">
    <property type="entry name" value="PRIMATE-EXPANDED PROTEIN FAMILY"/>
    <property type="match status" value="1"/>
</dbReference>
<reference evidence="4" key="2">
    <citation type="submission" date="2025-09" db="UniProtKB">
        <authorList>
            <consortium name="Ensembl"/>
        </authorList>
    </citation>
    <scope>IDENTIFICATION</scope>
</reference>
<accession>A0A8C8ZJW1</accession>
<dbReference type="Proteomes" id="UP000694414">
    <property type="component" value="Unplaced"/>
</dbReference>
<protein>
    <submittedName>
        <fullName evidence="4">SMG1 nonsense mediated mRNA decay associated PI3K related kinase</fullName>
    </submittedName>
</protein>
<dbReference type="Gene3D" id="1.25.10.10">
    <property type="entry name" value="Leucine-rich Repeat Variant"/>
    <property type="match status" value="1"/>
</dbReference>
<feature type="signal peptide" evidence="2">
    <location>
        <begin position="1"/>
        <end position="38"/>
    </location>
</feature>
<proteinExistence type="predicted"/>
<dbReference type="InterPro" id="IPR011989">
    <property type="entry name" value="ARM-like"/>
</dbReference>
<keyword evidence="2" id="KW-0732">Signal</keyword>
<feature type="domain" description="Serine/threonine-protein kinase SMG1 N-terminal" evidence="3">
    <location>
        <begin position="33"/>
        <end position="86"/>
    </location>
</feature>
<dbReference type="GeneTree" id="ENSGT00940000154776"/>
<name>A0A8C8ZJW1_PROSS</name>
<dbReference type="FunFam" id="1.25.10.10:FF:000136">
    <property type="entry name" value="serine/threonine-protein kinase SMG1 isoform X1"/>
    <property type="match status" value="1"/>
</dbReference>
<feature type="region of interest" description="Disordered" evidence="1">
    <location>
        <begin position="41"/>
        <end position="93"/>
    </location>
</feature>